<feature type="binding site" evidence="10">
    <location>
        <position position="192"/>
    </location>
    <ligand>
        <name>UDP-N-acetyl-alpha-D-glucosamine</name>
        <dbReference type="ChEBI" id="CHEBI:57705"/>
    </ligand>
</feature>
<feature type="binding site" evidence="10">
    <location>
        <begin position="9"/>
        <end position="11"/>
    </location>
    <ligand>
        <name>UDP-N-acetyl-alpha-D-glucosamine</name>
        <dbReference type="ChEBI" id="CHEBI:57705"/>
    </ligand>
</feature>
<keyword evidence="9 10" id="KW-0961">Cell wall biogenesis/degradation</keyword>
<dbReference type="HAMAP" id="MF_00033">
    <property type="entry name" value="MurG"/>
    <property type="match status" value="1"/>
</dbReference>
<organism evidence="13 14">
    <name type="scientific">Sabulicella glaciei</name>
    <dbReference type="NCBI Taxonomy" id="2984948"/>
    <lineage>
        <taxon>Bacteria</taxon>
        <taxon>Pseudomonadati</taxon>
        <taxon>Pseudomonadota</taxon>
        <taxon>Alphaproteobacteria</taxon>
        <taxon>Acetobacterales</taxon>
        <taxon>Acetobacteraceae</taxon>
        <taxon>Sabulicella</taxon>
    </lineage>
</organism>
<evidence type="ECO:0000256" key="1">
    <source>
        <dbReference type="ARBA" id="ARBA00022475"/>
    </source>
</evidence>
<keyword evidence="8 10" id="KW-0131">Cell cycle</keyword>
<dbReference type="PANTHER" id="PTHR21015">
    <property type="entry name" value="UDP-N-ACETYLGLUCOSAMINE--N-ACETYLMURAMYL-(PENTAPEPTIDE) PYROPHOSPHORYL-UNDECAPRENOL N-ACETYLGLUCOSAMINE TRANSFERASE 1"/>
    <property type="match status" value="1"/>
</dbReference>
<name>A0ABT3NXT6_9PROT</name>
<gene>
    <name evidence="10 13" type="primary">murG</name>
    <name evidence="13" type="ORF">OF850_15005</name>
</gene>
<dbReference type="RefSeq" id="WP_301591080.1">
    <property type="nucleotide sequence ID" value="NZ_JAPFQI010000012.1"/>
</dbReference>
<comment type="caution">
    <text evidence="10">Lacks conserved residue(s) required for the propagation of feature annotation.</text>
</comment>
<comment type="pathway">
    <text evidence="10">Cell wall biogenesis; peptidoglycan biosynthesis.</text>
</comment>
<dbReference type="PANTHER" id="PTHR21015:SF22">
    <property type="entry name" value="GLYCOSYLTRANSFERASE"/>
    <property type="match status" value="1"/>
</dbReference>
<comment type="subcellular location">
    <subcellularLocation>
        <location evidence="10">Cell membrane</location>
        <topology evidence="10">Peripheral membrane protein</topology>
        <orientation evidence="10">Cytoplasmic side</orientation>
    </subcellularLocation>
</comment>
<dbReference type="Pfam" id="PF03033">
    <property type="entry name" value="Glyco_transf_28"/>
    <property type="match status" value="1"/>
</dbReference>
<keyword evidence="4 10" id="KW-0808">Transferase</keyword>
<evidence type="ECO:0000256" key="7">
    <source>
        <dbReference type="ARBA" id="ARBA00023136"/>
    </source>
</evidence>
<feature type="domain" description="Glycosyl transferase family 28 C-terminal" evidence="12">
    <location>
        <begin position="186"/>
        <end position="349"/>
    </location>
</feature>
<sequence>MIAIAAGGTGGHLFPAEALAAELSARGERIALFTDARSAAFDSPAFAQAERFVLQGGGVAGRSALRAAQGLAQLGQGTMVARGLLRRLGARAVVGFGGYPAIPPAIAALTLRSTRPVLVIHEQNAVLGRANRLLAPRADALALTYAETAKVPGGAKPHVVGNPVRPALAALAGHGYEAPREGAIRLLVTGGSLGARVFADTVPAAIAALPESLRHRLIVTQQCRAEDLERVRAAYAGTGIPVELSPFFSDMPRRLATAHLVVARAGASTLAELACAGRPALLVPLPSAIDDHQAANARALAEAGAARVLPQTEMDAGALSSLLSTWLLAPERLAEAARAASSLARPQAARDLADLVLALLRRKAS</sequence>
<protein>
    <recommendedName>
        <fullName evidence="10">UDP-N-acetylglucosamine--N-acetylmuramyl-(pentapeptide) pyrophosphoryl-undecaprenol N-acetylglucosamine transferase</fullName>
        <ecNumber evidence="10">2.4.1.227</ecNumber>
    </recommendedName>
    <alternativeName>
        <fullName evidence="10">Undecaprenyl-PP-MurNAc-pentapeptide-UDPGlcNAc GlcNAc transferase</fullName>
    </alternativeName>
</protein>
<evidence type="ECO:0000256" key="6">
    <source>
        <dbReference type="ARBA" id="ARBA00022984"/>
    </source>
</evidence>
<keyword evidence="7 10" id="KW-0472">Membrane</keyword>
<comment type="caution">
    <text evidence="13">The sequence shown here is derived from an EMBL/GenBank/DDBJ whole genome shotgun (WGS) entry which is preliminary data.</text>
</comment>
<evidence type="ECO:0000256" key="10">
    <source>
        <dbReference type="HAMAP-Rule" id="MF_00033"/>
    </source>
</evidence>
<evidence type="ECO:0000259" key="11">
    <source>
        <dbReference type="Pfam" id="PF03033"/>
    </source>
</evidence>
<evidence type="ECO:0000256" key="3">
    <source>
        <dbReference type="ARBA" id="ARBA00022676"/>
    </source>
</evidence>
<evidence type="ECO:0000259" key="12">
    <source>
        <dbReference type="Pfam" id="PF04101"/>
    </source>
</evidence>
<dbReference type="Pfam" id="PF04101">
    <property type="entry name" value="Glyco_tran_28_C"/>
    <property type="match status" value="1"/>
</dbReference>
<dbReference type="GO" id="GO:0016757">
    <property type="term" value="F:glycosyltransferase activity"/>
    <property type="evidence" value="ECO:0007669"/>
    <property type="project" value="UniProtKB-KW"/>
</dbReference>
<keyword evidence="3 10" id="KW-0328">Glycosyltransferase</keyword>
<evidence type="ECO:0000256" key="8">
    <source>
        <dbReference type="ARBA" id="ARBA00023306"/>
    </source>
</evidence>
<dbReference type="InterPro" id="IPR007235">
    <property type="entry name" value="Glyco_trans_28_C"/>
</dbReference>
<comment type="function">
    <text evidence="10">Cell wall formation. Catalyzes the transfer of a GlcNAc subunit on undecaprenyl-pyrophosphoryl-MurNAc-pentapeptide (lipid intermediate I) to form undecaprenyl-pyrophosphoryl-MurNAc-(pentapeptide)GlcNAc (lipid intermediate II).</text>
</comment>
<keyword evidence="2 10" id="KW-0132">Cell division</keyword>
<comment type="similarity">
    <text evidence="10">Belongs to the glycosyltransferase 28 family. MurG subfamily.</text>
</comment>
<evidence type="ECO:0000256" key="9">
    <source>
        <dbReference type="ARBA" id="ARBA00023316"/>
    </source>
</evidence>
<dbReference type="InterPro" id="IPR006009">
    <property type="entry name" value="GlcNAc_MurG"/>
</dbReference>
<keyword evidence="5 10" id="KW-0133">Cell shape</keyword>
<evidence type="ECO:0000256" key="4">
    <source>
        <dbReference type="ARBA" id="ARBA00022679"/>
    </source>
</evidence>
<dbReference type="Proteomes" id="UP001526430">
    <property type="component" value="Unassembled WGS sequence"/>
</dbReference>
<keyword evidence="1 10" id="KW-1003">Cell membrane</keyword>
<feature type="binding site" evidence="10">
    <location>
        <position position="293"/>
    </location>
    <ligand>
        <name>UDP-N-acetyl-alpha-D-glucosamine</name>
        <dbReference type="ChEBI" id="CHEBI:57705"/>
    </ligand>
</feature>
<keyword evidence="6 10" id="KW-0573">Peptidoglycan synthesis</keyword>
<dbReference type="NCBIfam" id="TIGR01133">
    <property type="entry name" value="murG"/>
    <property type="match status" value="1"/>
</dbReference>
<dbReference type="EC" id="2.4.1.227" evidence="10"/>
<dbReference type="InterPro" id="IPR004276">
    <property type="entry name" value="GlycoTrans_28_N"/>
</dbReference>
<feature type="domain" description="Glycosyltransferase family 28 N-terminal" evidence="11">
    <location>
        <begin position="2"/>
        <end position="140"/>
    </location>
</feature>
<evidence type="ECO:0000256" key="5">
    <source>
        <dbReference type="ARBA" id="ARBA00022960"/>
    </source>
</evidence>
<dbReference type="Gene3D" id="3.40.50.2000">
    <property type="entry name" value="Glycogen Phosphorylase B"/>
    <property type="match status" value="2"/>
</dbReference>
<dbReference type="SUPFAM" id="SSF53756">
    <property type="entry name" value="UDP-Glycosyltransferase/glycogen phosphorylase"/>
    <property type="match status" value="1"/>
</dbReference>
<evidence type="ECO:0000313" key="13">
    <source>
        <dbReference type="EMBL" id="MCW8086941.1"/>
    </source>
</evidence>
<dbReference type="EMBL" id="JAPFQI010000012">
    <property type="protein sequence ID" value="MCW8086941.1"/>
    <property type="molecule type" value="Genomic_DNA"/>
</dbReference>
<feature type="binding site" evidence="10">
    <location>
        <position position="124"/>
    </location>
    <ligand>
        <name>UDP-N-acetyl-alpha-D-glucosamine</name>
        <dbReference type="ChEBI" id="CHEBI:57705"/>
    </ligand>
</feature>
<accession>A0ABT3NXT6</accession>
<dbReference type="CDD" id="cd03785">
    <property type="entry name" value="GT28_MurG"/>
    <property type="match status" value="1"/>
</dbReference>
<feature type="binding site" evidence="10">
    <location>
        <position position="165"/>
    </location>
    <ligand>
        <name>UDP-N-acetyl-alpha-D-glucosamine</name>
        <dbReference type="ChEBI" id="CHEBI:57705"/>
    </ligand>
</feature>
<reference evidence="13 14" key="1">
    <citation type="submission" date="2022-10" db="EMBL/GenBank/DDBJ databases">
        <title>Roseococcus glaciei nov., sp. nov., isolated from glacier.</title>
        <authorList>
            <person name="Liu Q."/>
            <person name="Xin Y.-H."/>
        </authorList>
    </citation>
    <scope>NUCLEOTIDE SEQUENCE [LARGE SCALE GENOMIC DNA]</scope>
    <source>
        <strain evidence="13 14">MDT2-1-1</strain>
    </source>
</reference>
<evidence type="ECO:0000313" key="14">
    <source>
        <dbReference type="Proteomes" id="UP001526430"/>
    </source>
</evidence>
<evidence type="ECO:0000256" key="2">
    <source>
        <dbReference type="ARBA" id="ARBA00022618"/>
    </source>
</evidence>
<comment type="catalytic activity">
    <reaction evidence="10">
        <text>di-trans,octa-cis-undecaprenyl diphospho-N-acetyl-alpha-D-muramoyl-L-alanyl-D-glutamyl-meso-2,6-diaminopimeloyl-D-alanyl-D-alanine + UDP-N-acetyl-alpha-D-glucosamine = di-trans,octa-cis-undecaprenyl diphospho-[N-acetyl-alpha-D-glucosaminyl-(1-&gt;4)]-N-acetyl-alpha-D-muramoyl-L-alanyl-D-glutamyl-meso-2,6-diaminopimeloyl-D-alanyl-D-alanine + UDP + H(+)</text>
        <dbReference type="Rhea" id="RHEA:31227"/>
        <dbReference type="ChEBI" id="CHEBI:15378"/>
        <dbReference type="ChEBI" id="CHEBI:57705"/>
        <dbReference type="ChEBI" id="CHEBI:58223"/>
        <dbReference type="ChEBI" id="CHEBI:61387"/>
        <dbReference type="ChEBI" id="CHEBI:61388"/>
        <dbReference type="EC" id="2.4.1.227"/>
    </reaction>
</comment>
<keyword evidence="14" id="KW-1185">Reference proteome</keyword>
<proteinExistence type="inferred from homology"/>